<evidence type="ECO:0000256" key="2">
    <source>
        <dbReference type="SAM" id="Phobius"/>
    </source>
</evidence>
<dbReference type="SUPFAM" id="SSF50199">
    <property type="entry name" value="Staphylococcal nuclease"/>
    <property type="match status" value="1"/>
</dbReference>
<name>A0A562SV85_9HYPH</name>
<dbReference type="OrthoDB" id="9805504at2"/>
<keyword evidence="2" id="KW-0812">Transmembrane</keyword>
<gene>
    <name evidence="3" type="ORF">JM93_02980</name>
</gene>
<feature type="region of interest" description="Disordered" evidence="1">
    <location>
        <begin position="281"/>
        <end position="310"/>
    </location>
</feature>
<feature type="transmembrane region" description="Helical" evidence="2">
    <location>
        <begin position="6"/>
        <end position="25"/>
    </location>
</feature>
<evidence type="ECO:0000313" key="4">
    <source>
        <dbReference type="Proteomes" id="UP000320593"/>
    </source>
</evidence>
<evidence type="ECO:0008006" key="5">
    <source>
        <dbReference type="Google" id="ProtNLM"/>
    </source>
</evidence>
<comment type="caution">
    <text evidence="3">The sequence shown here is derived from an EMBL/GenBank/DDBJ whole genome shotgun (WGS) entry which is preliminary data.</text>
</comment>
<organism evidence="3 4">
    <name type="scientific">Roseibium hamelinense</name>
    <dbReference type="NCBI Taxonomy" id="150831"/>
    <lineage>
        <taxon>Bacteria</taxon>
        <taxon>Pseudomonadati</taxon>
        <taxon>Pseudomonadota</taxon>
        <taxon>Alphaproteobacteria</taxon>
        <taxon>Hyphomicrobiales</taxon>
        <taxon>Stappiaceae</taxon>
        <taxon>Roseibium</taxon>
    </lineage>
</organism>
<dbReference type="InterPro" id="IPR035437">
    <property type="entry name" value="SNase_OB-fold_sf"/>
</dbReference>
<dbReference type="Proteomes" id="UP000320593">
    <property type="component" value="Unassembled WGS sequence"/>
</dbReference>
<dbReference type="Gene3D" id="2.40.50.90">
    <property type="match status" value="1"/>
</dbReference>
<protein>
    <recommendedName>
        <fullName evidence="5">Endonuclease YncB(Thermonuclease family)</fullName>
    </recommendedName>
</protein>
<evidence type="ECO:0000313" key="3">
    <source>
        <dbReference type="EMBL" id="TWI84646.1"/>
    </source>
</evidence>
<dbReference type="AlphaFoldDB" id="A0A562SV85"/>
<evidence type="ECO:0000256" key="1">
    <source>
        <dbReference type="SAM" id="MobiDB-lite"/>
    </source>
</evidence>
<dbReference type="EMBL" id="VLLF01000007">
    <property type="protein sequence ID" value="TWI84646.1"/>
    <property type="molecule type" value="Genomic_DNA"/>
</dbReference>
<keyword evidence="2" id="KW-0472">Membrane</keyword>
<accession>A0A562SV85</accession>
<keyword evidence="4" id="KW-1185">Reference proteome</keyword>
<reference evidence="3 4" key="1">
    <citation type="submission" date="2019-07" db="EMBL/GenBank/DDBJ databases">
        <title>Genomic Encyclopedia of Archaeal and Bacterial Type Strains, Phase II (KMG-II): from individual species to whole genera.</title>
        <authorList>
            <person name="Goeker M."/>
        </authorList>
    </citation>
    <scope>NUCLEOTIDE SEQUENCE [LARGE SCALE GENOMIC DNA]</scope>
    <source>
        <strain evidence="3 4">ATCC BAA-252</strain>
    </source>
</reference>
<proteinExistence type="predicted"/>
<dbReference type="RefSeq" id="WP_145344687.1">
    <property type="nucleotide sequence ID" value="NZ_SMLY01000067.1"/>
</dbReference>
<keyword evidence="2" id="KW-1133">Transmembrane helix</keyword>
<sequence length="310" mass="33673">MSLRPLIVPVLVIVASAAVVTWLLVTDPEDVLSPVKTSNEKPAPLAPAPDQAVTASTLDTVGKNGFSDTTAPAPLPAEIRDVSPEGVSAPLVQGQLTRVAPSKAYEELKNPPIEPIPDGPLEVRRPQVLNAGLLKGEDLTIRLAFIKPLQADQTCLSRLGGNWPCGARARTSLRGLVRMFAITCEKREDLGPRKISATCKRQNIDLGEWLLKYGWAEASEDAPQHYKDLVAQAKQKKIGKWQSEWLDALDQPVADTFVPETVDLPADTADFLNQTGEQLLDGSFENPFDLPSEQEQPLDNENLPPLRGDG</sequence>